<dbReference type="AlphaFoldDB" id="A0AA39WV33"/>
<keyword evidence="3" id="KW-1185">Reference proteome</keyword>
<evidence type="ECO:0000256" key="1">
    <source>
        <dbReference type="SAM" id="MobiDB-lite"/>
    </source>
</evidence>
<sequence>MPSPSSANQDNMAHPPGQPQSSATTAMPQSNATDSSQLLMPEPPSMQTAWLRYTARHPSHRVGLAGLTNRMRMMQTLSITQAIQGNPRVPTTIEEHLRDEAMQEVQASHQRRLEAALQSTQSRQRMIQVEQAVRAVLAEEAEALRKVACAECSRLRRAAFAEFKARRAEAIRTRVRREREARAAENLRRKRAVKILGVGEGSDSVLFQLD</sequence>
<name>A0AA39WV33_9PEZI</name>
<evidence type="ECO:0000313" key="3">
    <source>
        <dbReference type="Proteomes" id="UP001174934"/>
    </source>
</evidence>
<proteinExistence type="predicted"/>
<dbReference type="EMBL" id="JAULSR010000004">
    <property type="protein sequence ID" value="KAK0622002.1"/>
    <property type="molecule type" value="Genomic_DNA"/>
</dbReference>
<evidence type="ECO:0000313" key="2">
    <source>
        <dbReference type="EMBL" id="KAK0622002.1"/>
    </source>
</evidence>
<gene>
    <name evidence="2" type="ORF">B0T17DRAFT_308895</name>
</gene>
<feature type="compositionally biased region" description="Polar residues" evidence="1">
    <location>
        <begin position="1"/>
        <end position="11"/>
    </location>
</feature>
<protein>
    <submittedName>
        <fullName evidence="2">Uncharacterized protein</fullName>
    </submittedName>
</protein>
<reference evidence="2" key="1">
    <citation type="submission" date="2023-06" db="EMBL/GenBank/DDBJ databases">
        <title>Genome-scale phylogeny and comparative genomics of the fungal order Sordariales.</title>
        <authorList>
            <consortium name="Lawrence Berkeley National Laboratory"/>
            <person name="Hensen N."/>
            <person name="Bonometti L."/>
            <person name="Westerberg I."/>
            <person name="Brannstrom I.O."/>
            <person name="Guillou S."/>
            <person name="Cros-Aarteil S."/>
            <person name="Calhoun S."/>
            <person name="Haridas S."/>
            <person name="Kuo A."/>
            <person name="Mondo S."/>
            <person name="Pangilinan J."/>
            <person name="Riley R."/>
            <person name="LaButti K."/>
            <person name="Andreopoulos B."/>
            <person name="Lipzen A."/>
            <person name="Chen C."/>
            <person name="Yanf M."/>
            <person name="Daum C."/>
            <person name="Ng V."/>
            <person name="Clum A."/>
            <person name="Steindorff A."/>
            <person name="Ohm R."/>
            <person name="Martin F."/>
            <person name="Silar P."/>
            <person name="Natvig D."/>
            <person name="Lalanne C."/>
            <person name="Gautier V."/>
            <person name="Ament-velasquez S.L."/>
            <person name="Kruys A."/>
            <person name="Hutchinson M.I."/>
            <person name="Powell A.J."/>
            <person name="Barry K."/>
            <person name="Miller A.N."/>
            <person name="Grigoriev I.V."/>
            <person name="Debuchy R."/>
            <person name="Gladieux P."/>
            <person name="Thoren M.H."/>
            <person name="Johannesson H."/>
        </authorList>
    </citation>
    <scope>NUCLEOTIDE SEQUENCE</scope>
    <source>
        <strain evidence="2">SMH3391-2</strain>
    </source>
</reference>
<dbReference type="Proteomes" id="UP001174934">
    <property type="component" value="Unassembled WGS sequence"/>
</dbReference>
<comment type="caution">
    <text evidence="2">The sequence shown here is derived from an EMBL/GenBank/DDBJ whole genome shotgun (WGS) entry which is preliminary data.</text>
</comment>
<feature type="region of interest" description="Disordered" evidence="1">
    <location>
        <begin position="1"/>
        <end position="42"/>
    </location>
</feature>
<feature type="compositionally biased region" description="Polar residues" evidence="1">
    <location>
        <begin position="19"/>
        <end position="38"/>
    </location>
</feature>
<accession>A0AA39WV33</accession>
<organism evidence="2 3">
    <name type="scientific">Bombardia bombarda</name>
    <dbReference type="NCBI Taxonomy" id="252184"/>
    <lineage>
        <taxon>Eukaryota</taxon>
        <taxon>Fungi</taxon>
        <taxon>Dikarya</taxon>
        <taxon>Ascomycota</taxon>
        <taxon>Pezizomycotina</taxon>
        <taxon>Sordariomycetes</taxon>
        <taxon>Sordariomycetidae</taxon>
        <taxon>Sordariales</taxon>
        <taxon>Lasiosphaeriaceae</taxon>
        <taxon>Bombardia</taxon>
    </lineage>
</organism>